<dbReference type="RefSeq" id="WP_308456739.1">
    <property type="nucleotide sequence ID" value="NZ_JAJEQM010000014.1"/>
</dbReference>
<protein>
    <submittedName>
        <fullName evidence="1">Uncharacterized protein</fullName>
    </submittedName>
</protein>
<keyword evidence="2" id="KW-1185">Reference proteome</keyword>
<evidence type="ECO:0000313" key="2">
    <source>
        <dbReference type="Proteomes" id="UP001198242"/>
    </source>
</evidence>
<reference evidence="1 2" key="1">
    <citation type="submission" date="2021-10" db="EMBL/GenBank/DDBJ databases">
        <title>Anaerobic single-cell dispensing facilitates the cultivation of human gut bacteria.</title>
        <authorList>
            <person name="Afrizal A."/>
        </authorList>
    </citation>
    <scope>NUCLEOTIDE SEQUENCE [LARGE SCALE GENOMIC DNA]</scope>
    <source>
        <strain evidence="1 2">CLA-AA-H232</strain>
    </source>
</reference>
<evidence type="ECO:0000313" key="1">
    <source>
        <dbReference type="EMBL" id="MCC2211125.1"/>
    </source>
</evidence>
<proteinExistence type="predicted"/>
<name>A0AAE3E0R0_9FIRM</name>
<comment type="caution">
    <text evidence="1">The sequence shown here is derived from an EMBL/GenBank/DDBJ whole genome shotgun (WGS) entry which is preliminary data.</text>
</comment>
<organism evidence="1 2">
    <name type="scientific">Hominilimicola fabiformis</name>
    <dbReference type="NCBI Taxonomy" id="2885356"/>
    <lineage>
        <taxon>Bacteria</taxon>
        <taxon>Bacillati</taxon>
        <taxon>Bacillota</taxon>
        <taxon>Clostridia</taxon>
        <taxon>Eubacteriales</taxon>
        <taxon>Oscillospiraceae</taxon>
        <taxon>Hominilimicola</taxon>
    </lineage>
</organism>
<dbReference type="AlphaFoldDB" id="A0AAE3E0R0"/>
<sequence length="72" mass="7977">MDKYNVTDFTKYGGQIEADLKAIVKEVKGTKTTKTKSSKNIATIEEKADEVVKENIKDKKIVNSDLETNIGA</sequence>
<accession>A0AAE3E0R0</accession>
<gene>
    <name evidence="1" type="ORF">LKE05_10040</name>
</gene>
<dbReference type="EMBL" id="JAJEQM010000014">
    <property type="protein sequence ID" value="MCC2211125.1"/>
    <property type="molecule type" value="Genomic_DNA"/>
</dbReference>
<dbReference type="Proteomes" id="UP001198242">
    <property type="component" value="Unassembled WGS sequence"/>
</dbReference>